<reference evidence="3 4" key="1">
    <citation type="submission" date="2021-03" db="EMBL/GenBank/DDBJ databases">
        <title>Muricauda sp. CAU 1631 isolated from Incheon.</title>
        <authorList>
            <person name="Kim W."/>
        </authorList>
    </citation>
    <scope>NUCLEOTIDE SEQUENCE [LARGE SCALE GENOMIC DNA]</scope>
    <source>
        <strain evidence="3 4">CAU 1631</strain>
    </source>
</reference>
<feature type="domain" description="Amidohydrolase-related" evidence="2">
    <location>
        <begin position="77"/>
        <end position="424"/>
    </location>
</feature>
<evidence type="ECO:0000259" key="2">
    <source>
        <dbReference type="Pfam" id="PF01979"/>
    </source>
</evidence>
<dbReference type="Pfam" id="PF01979">
    <property type="entry name" value="Amidohydro_1"/>
    <property type="match status" value="1"/>
</dbReference>
<evidence type="ECO:0000256" key="1">
    <source>
        <dbReference type="SAM" id="SignalP"/>
    </source>
</evidence>
<dbReference type="InterPro" id="IPR032466">
    <property type="entry name" value="Metal_Hydrolase"/>
</dbReference>
<dbReference type="InterPro" id="IPR011059">
    <property type="entry name" value="Metal-dep_hydrolase_composite"/>
</dbReference>
<dbReference type="PANTHER" id="PTHR43135:SF3">
    <property type="entry name" value="ALPHA-D-RIBOSE 1-METHYLPHOSPHONATE 5-TRIPHOSPHATE DIPHOSPHATASE"/>
    <property type="match status" value="1"/>
</dbReference>
<feature type="chain" id="PRO_5047132543" evidence="1">
    <location>
        <begin position="23"/>
        <end position="442"/>
    </location>
</feature>
<organism evidence="3 4">
    <name type="scientific">[Muricauda] lutisoli</name>
    <dbReference type="NCBI Taxonomy" id="2816035"/>
    <lineage>
        <taxon>Bacteria</taxon>
        <taxon>Pseudomonadati</taxon>
        <taxon>Bacteroidota</taxon>
        <taxon>Flavobacteriia</taxon>
        <taxon>Flavobacteriales</taxon>
        <taxon>Flavobacteriaceae</taxon>
        <taxon>Allomuricauda</taxon>
    </lineage>
</organism>
<sequence>MKTTIINLTLIIFGLTAGFAQTDTLSIENVNIIPVYENILLRNQRVVVGNGKILRIEDVSKASEYPMAKQIDGSGKYLIPGLHEMHYHWRNKEGGIERDFKLLLANGVTTVRNMAEYDWQDHIAIRDSIDKNQLMGPNYYTSGPYLQSGDLKTSADIERIIAQHYNKGYDFIKIADNLPKDIYLKVLERAADYNIPVMGHAQREMDLEYSLRMKSIEHVEEFVYLFGDEQRRDSLFLKNAVEQIKNSGIVIVPTLVVFDMIVKCLDDNSFAKLKEKEVATYMLNGDHGYWASDDNPYRQNLKGKVINGMDALPLLEGYFEWMKNFTKMLAKKDVPMMTGSDTFGFVVPGFSLHEEFQFLQEAGLSPYEILKASALTPARYLGSIATEGTITEGKNANLVLLNKNPLEDIKNTKTIEGVLLKGEWLGRDQLDSFLKEVESLNH</sequence>
<dbReference type="SUPFAM" id="SSF51556">
    <property type="entry name" value="Metallo-dependent hydrolases"/>
    <property type="match status" value="1"/>
</dbReference>
<keyword evidence="1" id="KW-0732">Signal</keyword>
<dbReference type="RefSeq" id="WP_207070705.1">
    <property type="nucleotide sequence ID" value="NZ_JAFLND010000001.1"/>
</dbReference>
<name>A0ABS3EVN5_9FLAO</name>
<dbReference type="EMBL" id="JAFLND010000001">
    <property type="protein sequence ID" value="MBO0330300.1"/>
    <property type="molecule type" value="Genomic_DNA"/>
</dbReference>
<dbReference type="Proteomes" id="UP000664163">
    <property type="component" value="Unassembled WGS sequence"/>
</dbReference>
<keyword evidence="4" id="KW-1185">Reference proteome</keyword>
<dbReference type="Gene3D" id="3.40.50.10910">
    <property type="entry name" value="Amidohydrolase"/>
    <property type="match status" value="1"/>
</dbReference>
<dbReference type="Gene3D" id="2.30.40.10">
    <property type="entry name" value="Urease, subunit C, domain 1"/>
    <property type="match status" value="1"/>
</dbReference>
<accession>A0ABS3EVN5</accession>
<evidence type="ECO:0000313" key="3">
    <source>
        <dbReference type="EMBL" id="MBO0330300.1"/>
    </source>
</evidence>
<dbReference type="Gene3D" id="3.30.110.90">
    <property type="entry name" value="Amidohydrolase"/>
    <property type="match status" value="1"/>
</dbReference>
<comment type="caution">
    <text evidence="3">The sequence shown here is derived from an EMBL/GenBank/DDBJ whole genome shotgun (WGS) entry which is preliminary data.</text>
</comment>
<proteinExistence type="predicted"/>
<dbReference type="Gene3D" id="1.20.58.520">
    <property type="entry name" value="Amidohydrolase"/>
    <property type="match status" value="1"/>
</dbReference>
<feature type="signal peptide" evidence="1">
    <location>
        <begin position="1"/>
        <end position="22"/>
    </location>
</feature>
<protein>
    <submittedName>
        <fullName evidence="3">Amidohydrolase family protein</fullName>
    </submittedName>
</protein>
<dbReference type="SUPFAM" id="SSF51338">
    <property type="entry name" value="Composite domain of metallo-dependent hydrolases"/>
    <property type="match status" value="2"/>
</dbReference>
<evidence type="ECO:0000313" key="4">
    <source>
        <dbReference type="Proteomes" id="UP000664163"/>
    </source>
</evidence>
<dbReference type="InterPro" id="IPR051781">
    <property type="entry name" value="Metallo-dep_Hydrolase"/>
</dbReference>
<dbReference type="InterPro" id="IPR006680">
    <property type="entry name" value="Amidohydro-rel"/>
</dbReference>
<gene>
    <name evidence="3" type="ORF">J0X13_07045</name>
</gene>
<dbReference type="PANTHER" id="PTHR43135">
    <property type="entry name" value="ALPHA-D-RIBOSE 1-METHYLPHOSPHONATE 5-TRIPHOSPHATE DIPHOSPHATASE"/>
    <property type="match status" value="1"/>
</dbReference>